<evidence type="ECO:0000256" key="3">
    <source>
        <dbReference type="ARBA" id="ARBA00022989"/>
    </source>
</evidence>
<keyword evidence="9" id="KW-1185">Reference proteome</keyword>
<protein>
    <recommendedName>
        <fullName evidence="7">Major facilitator superfamily (MFS) profile domain-containing protein</fullName>
    </recommendedName>
</protein>
<feature type="domain" description="Major facilitator superfamily (MFS) profile" evidence="7">
    <location>
        <begin position="61"/>
        <end position="528"/>
    </location>
</feature>
<dbReference type="VEuPathDB" id="FungiDB:ASPSYDRAFT_186728"/>
<proteinExistence type="predicted"/>
<feature type="transmembrane region" description="Helical" evidence="6">
    <location>
        <begin position="330"/>
        <end position="356"/>
    </location>
</feature>
<dbReference type="GO" id="GO:0022857">
    <property type="term" value="F:transmembrane transporter activity"/>
    <property type="evidence" value="ECO:0007669"/>
    <property type="project" value="InterPro"/>
</dbReference>
<feature type="compositionally biased region" description="Polar residues" evidence="5">
    <location>
        <begin position="248"/>
        <end position="263"/>
    </location>
</feature>
<keyword evidence="4 6" id="KW-0472">Membrane</keyword>
<dbReference type="InterPro" id="IPR011701">
    <property type="entry name" value="MFS"/>
</dbReference>
<dbReference type="RefSeq" id="XP_040697521.1">
    <property type="nucleotide sequence ID" value="XM_040843577.1"/>
</dbReference>
<dbReference type="OrthoDB" id="5215911at2759"/>
<feature type="transmembrane region" description="Helical" evidence="6">
    <location>
        <begin position="217"/>
        <end position="236"/>
    </location>
</feature>
<keyword evidence="2 6" id="KW-0812">Transmembrane</keyword>
<evidence type="ECO:0000256" key="5">
    <source>
        <dbReference type="SAM" id="MobiDB-lite"/>
    </source>
</evidence>
<feature type="transmembrane region" description="Helical" evidence="6">
    <location>
        <begin position="127"/>
        <end position="145"/>
    </location>
</feature>
<dbReference type="AlphaFoldDB" id="A0A1L9T2U4"/>
<dbReference type="InterPro" id="IPR036259">
    <property type="entry name" value="MFS_trans_sf"/>
</dbReference>
<evidence type="ECO:0000259" key="7">
    <source>
        <dbReference type="PROSITE" id="PS50850"/>
    </source>
</evidence>
<evidence type="ECO:0000256" key="1">
    <source>
        <dbReference type="ARBA" id="ARBA00004141"/>
    </source>
</evidence>
<comment type="subcellular location">
    <subcellularLocation>
        <location evidence="1">Membrane</location>
        <topology evidence="1">Multi-pass membrane protein</topology>
    </subcellularLocation>
</comment>
<feature type="transmembrane region" description="Helical" evidence="6">
    <location>
        <begin position="63"/>
        <end position="83"/>
    </location>
</feature>
<dbReference type="Pfam" id="PF07690">
    <property type="entry name" value="MFS_1"/>
    <property type="match status" value="1"/>
</dbReference>
<feature type="region of interest" description="Disordered" evidence="5">
    <location>
        <begin position="248"/>
        <end position="285"/>
    </location>
</feature>
<dbReference type="GO" id="GO:0005886">
    <property type="term" value="C:plasma membrane"/>
    <property type="evidence" value="ECO:0007669"/>
    <property type="project" value="TreeGrafter"/>
</dbReference>
<gene>
    <name evidence="8" type="ORF">ASPSYDRAFT_186728</name>
</gene>
<name>A0A1L9T2U4_9EURO</name>
<organism evidence="8 9">
    <name type="scientific">Aspergillus sydowii CBS 593.65</name>
    <dbReference type="NCBI Taxonomy" id="1036612"/>
    <lineage>
        <taxon>Eukaryota</taxon>
        <taxon>Fungi</taxon>
        <taxon>Dikarya</taxon>
        <taxon>Ascomycota</taxon>
        <taxon>Pezizomycotina</taxon>
        <taxon>Eurotiomycetes</taxon>
        <taxon>Eurotiomycetidae</taxon>
        <taxon>Eurotiales</taxon>
        <taxon>Aspergillaceae</taxon>
        <taxon>Aspergillus</taxon>
        <taxon>Aspergillus subgen. Nidulantes</taxon>
    </lineage>
</organism>
<evidence type="ECO:0000313" key="8">
    <source>
        <dbReference type="EMBL" id="OJJ53715.1"/>
    </source>
</evidence>
<evidence type="ECO:0000256" key="4">
    <source>
        <dbReference type="ARBA" id="ARBA00023136"/>
    </source>
</evidence>
<feature type="transmembrane region" description="Helical" evidence="6">
    <location>
        <begin position="438"/>
        <end position="462"/>
    </location>
</feature>
<sequence length="545" mass="60282">MEQNQREISSTDDNQPPGTFLLIHNEVEESENHGRPQIILHPVPSRDPNEPLNWSTVRKTVNFTLVLAVTVVVFTTLTIQTIFWQLMVTDMNVSYAQLNNAMSVNFVGLSVGCVLFIPLAKKFGRRPVYLVSTATMVVASFWSAWMKSLPELYITNLLHGLAGATNESIVQISVADIFFVHHRGGMNGLYMTMVMIGSFLTPMGAGTQATREGWRASYRTLGIVNAVLFGLFVFFYEETKYTPLVKGVSSSQGAEGQNVSVNDIKSDQQPDIKCSPSRQESESALAHHHELDNTIPLKPWRQRLALVTYTAEPIWPYFHRPFVVLTTFPAVLFCALQYALGVVWLTILSSVLGLVFPLPPYNFTPEQIGFMSVGPFVGNLLGSIYGGFLGDRSILFFAKRNKGYYEPEMRLYILHLPALTLAGGLIMFGTTVSRGLHWIWPSIAGALFGFGLGSIGDAALTLVIDSYRDITGDAFTGVAFLRNAISIGIPFAISPWLARSGAQDMFIACGFISLAVTLTIIPMVMYGKKMRVVTAPRYRAMAMQE</sequence>
<reference evidence="9" key="1">
    <citation type="journal article" date="2017" name="Genome Biol.">
        <title>Comparative genomics reveals high biological diversity and specific adaptations in the industrially and medically important fungal genus Aspergillus.</title>
        <authorList>
            <person name="de Vries R.P."/>
            <person name="Riley R."/>
            <person name="Wiebenga A."/>
            <person name="Aguilar-Osorio G."/>
            <person name="Amillis S."/>
            <person name="Uchima C.A."/>
            <person name="Anderluh G."/>
            <person name="Asadollahi M."/>
            <person name="Askin M."/>
            <person name="Barry K."/>
            <person name="Battaglia E."/>
            <person name="Bayram O."/>
            <person name="Benocci T."/>
            <person name="Braus-Stromeyer S.A."/>
            <person name="Caldana C."/>
            <person name="Canovas D."/>
            <person name="Cerqueira G.C."/>
            <person name="Chen F."/>
            <person name="Chen W."/>
            <person name="Choi C."/>
            <person name="Clum A."/>
            <person name="Dos Santos R.A."/>
            <person name="Damasio A.R."/>
            <person name="Diallinas G."/>
            <person name="Emri T."/>
            <person name="Fekete E."/>
            <person name="Flipphi M."/>
            <person name="Freyberg S."/>
            <person name="Gallo A."/>
            <person name="Gournas C."/>
            <person name="Habgood R."/>
            <person name="Hainaut M."/>
            <person name="Harispe M.L."/>
            <person name="Henrissat B."/>
            <person name="Hilden K.S."/>
            <person name="Hope R."/>
            <person name="Hossain A."/>
            <person name="Karabika E."/>
            <person name="Karaffa L."/>
            <person name="Karanyi Z."/>
            <person name="Krasevec N."/>
            <person name="Kuo A."/>
            <person name="Kusch H."/>
            <person name="LaButti K."/>
            <person name="Lagendijk E.L."/>
            <person name="Lapidus A."/>
            <person name="Levasseur A."/>
            <person name="Lindquist E."/>
            <person name="Lipzen A."/>
            <person name="Logrieco A.F."/>
            <person name="MacCabe A."/>
            <person name="Maekelae M.R."/>
            <person name="Malavazi I."/>
            <person name="Melin P."/>
            <person name="Meyer V."/>
            <person name="Mielnichuk N."/>
            <person name="Miskei M."/>
            <person name="Molnar A.P."/>
            <person name="Mule G."/>
            <person name="Ngan C.Y."/>
            <person name="Orejas M."/>
            <person name="Orosz E."/>
            <person name="Ouedraogo J.P."/>
            <person name="Overkamp K.M."/>
            <person name="Park H.-S."/>
            <person name="Perrone G."/>
            <person name="Piumi F."/>
            <person name="Punt P.J."/>
            <person name="Ram A.F."/>
            <person name="Ramon A."/>
            <person name="Rauscher S."/>
            <person name="Record E."/>
            <person name="Riano-Pachon D.M."/>
            <person name="Robert V."/>
            <person name="Roehrig J."/>
            <person name="Ruller R."/>
            <person name="Salamov A."/>
            <person name="Salih N.S."/>
            <person name="Samson R.A."/>
            <person name="Sandor E."/>
            <person name="Sanguinetti M."/>
            <person name="Schuetze T."/>
            <person name="Sepcic K."/>
            <person name="Shelest E."/>
            <person name="Sherlock G."/>
            <person name="Sophianopoulou V."/>
            <person name="Squina F.M."/>
            <person name="Sun H."/>
            <person name="Susca A."/>
            <person name="Todd R.B."/>
            <person name="Tsang A."/>
            <person name="Unkles S.E."/>
            <person name="van de Wiele N."/>
            <person name="van Rossen-Uffink D."/>
            <person name="Oliveira J.V."/>
            <person name="Vesth T.C."/>
            <person name="Visser J."/>
            <person name="Yu J.-H."/>
            <person name="Zhou M."/>
            <person name="Andersen M.R."/>
            <person name="Archer D.B."/>
            <person name="Baker S.E."/>
            <person name="Benoit I."/>
            <person name="Brakhage A.A."/>
            <person name="Braus G.H."/>
            <person name="Fischer R."/>
            <person name="Frisvad J.C."/>
            <person name="Goldman G.H."/>
            <person name="Houbraken J."/>
            <person name="Oakley B."/>
            <person name="Pocsi I."/>
            <person name="Scazzocchio C."/>
            <person name="Seiboth B."/>
            <person name="vanKuyk P.A."/>
            <person name="Wortman J."/>
            <person name="Dyer P.S."/>
            <person name="Grigoriev I.V."/>
        </authorList>
    </citation>
    <scope>NUCLEOTIDE SEQUENCE [LARGE SCALE GENOMIC DNA]</scope>
    <source>
        <strain evidence="9">CBS 593.65</strain>
    </source>
</reference>
<dbReference type="GeneID" id="63759650"/>
<dbReference type="PANTHER" id="PTHR23502">
    <property type="entry name" value="MAJOR FACILITATOR SUPERFAMILY"/>
    <property type="match status" value="1"/>
</dbReference>
<feature type="transmembrane region" description="Helical" evidence="6">
    <location>
        <begin position="505"/>
        <end position="527"/>
    </location>
</feature>
<evidence type="ECO:0000256" key="6">
    <source>
        <dbReference type="SAM" id="Phobius"/>
    </source>
</evidence>
<dbReference type="Proteomes" id="UP000184356">
    <property type="component" value="Unassembled WGS sequence"/>
</dbReference>
<evidence type="ECO:0000256" key="2">
    <source>
        <dbReference type="ARBA" id="ARBA00022692"/>
    </source>
</evidence>
<feature type="transmembrane region" description="Helical" evidence="6">
    <location>
        <begin position="474"/>
        <end position="493"/>
    </location>
</feature>
<dbReference type="SUPFAM" id="SSF103473">
    <property type="entry name" value="MFS general substrate transporter"/>
    <property type="match status" value="1"/>
</dbReference>
<feature type="transmembrane region" description="Helical" evidence="6">
    <location>
        <begin position="411"/>
        <end position="432"/>
    </location>
</feature>
<dbReference type="PROSITE" id="PS50850">
    <property type="entry name" value="MFS"/>
    <property type="match status" value="1"/>
</dbReference>
<accession>A0A1L9T2U4</accession>
<dbReference type="InterPro" id="IPR020846">
    <property type="entry name" value="MFS_dom"/>
</dbReference>
<dbReference type="STRING" id="1036612.A0A1L9T2U4"/>
<feature type="transmembrane region" description="Helical" evidence="6">
    <location>
        <begin position="103"/>
        <end position="120"/>
    </location>
</feature>
<evidence type="ECO:0000313" key="9">
    <source>
        <dbReference type="Proteomes" id="UP000184356"/>
    </source>
</evidence>
<feature type="transmembrane region" description="Helical" evidence="6">
    <location>
        <begin position="187"/>
        <end position="205"/>
    </location>
</feature>
<dbReference type="Gene3D" id="1.20.1250.20">
    <property type="entry name" value="MFS general substrate transporter like domains"/>
    <property type="match status" value="1"/>
</dbReference>
<dbReference type="EMBL" id="KV878596">
    <property type="protein sequence ID" value="OJJ53715.1"/>
    <property type="molecule type" value="Genomic_DNA"/>
</dbReference>
<keyword evidence="3 6" id="KW-1133">Transmembrane helix</keyword>
<feature type="transmembrane region" description="Helical" evidence="6">
    <location>
        <begin position="368"/>
        <end position="390"/>
    </location>
</feature>
<dbReference type="PANTHER" id="PTHR23502:SF50">
    <property type="entry name" value="TRANSPORTER, PUTATIVE (AFU_ORTHOLOGUE AFUA_5G00430)-RELATED"/>
    <property type="match status" value="1"/>
</dbReference>